<dbReference type="InterPro" id="IPR012091">
    <property type="entry name" value="Pept_M54_archaemetzncn_arc/bac"/>
</dbReference>
<dbReference type="SUPFAM" id="SSF55486">
    <property type="entry name" value="Metalloproteases ('zincins'), catalytic domain"/>
    <property type="match status" value="1"/>
</dbReference>
<organism evidence="7 8">
    <name type="scientific">Desulfacinum hydrothermale DSM 13146</name>
    <dbReference type="NCBI Taxonomy" id="1121390"/>
    <lineage>
        <taxon>Bacteria</taxon>
        <taxon>Pseudomonadati</taxon>
        <taxon>Thermodesulfobacteriota</taxon>
        <taxon>Syntrophobacteria</taxon>
        <taxon>Syntrophobacterales</taxon>
        <taxon>Syntrophobacteraceae</taxon>
        <taxon>Desulfacinum</taxon>
    </lineage>
</organism>
<dbReference type="Pfam" id="PF07998">
    <property type="entry name" value="Peptidase_M54"/>
    <property type="match status" value="1"/>
</dbReference>
<keyword evidence="5" id="KW-0862">Zinc</keyword>
<dbReference type="Proteomes" id="UP000192783">
    <property type="component" value="Unassembled WGS sequence"/>
</dbReference>
<dbReference type="AlphaFoldDB" id="A0A1W1XHN8"/>
<dbReference type="InterPro" id="IPR012962">
    <property type="entry name" value="Pept_M54_archaemetzincn"/>
</dbReference>
<dbReference type="CDD" id="cd11375">
    <property type="entry name" value="Peptidase_M54"/>
    <property type="match status" value="1"/>
</dbReference>
<gene>
    <name evidence="7" type="ORF">SAMN02746041_01739</name>
</gene>
<evidence type="ECO:0000313" key="7">
    <source>
        <dbReference type="EMBL" id="SMC23505.1"/>
    </source>
</evidence>
<dbReference type="GO" id="GO:0008237">
    <property type="term" value="F:metallopeptidase activity"/>
    <property type="evidence" value="ECO:0007669"/>
    <property type="project" value="UniProtKB-KW"/>
</dbReference>
<reference evidence="7 8" key="1">
    <citation type="submission" date="2017-04" db="EMBL/GenBank/DDBJ databases">
        <authorList>
            <person name="Afonso C.L."/>
            <person name="Miller P.J."/>
            <person name="Scott M.A."/>
            <person name="Spackman E."/>
            <person name="Goraichik I."/>
            <person name="Dimitrov K.M."/>
            <person name="Suarez D.L."/>
            <person name="Swayne D.E."/>
        </authorList>
    </citation>
    <scope>NUCLEOTIDE SEQUENCE [LARGE SCALE GENOMIC DNA]</scope>
    <source>
        <strain evidence="7 8">DSM 13146</strain>
    </source>
</reference>
<dbReference type="PANTHER" id="PTHR15910">
    <property type="entry name" value="ARCHAEMETZINCIN"/>
    <property type="match status" value="1"/>
</dbReference>
<name>A0A1W1XHN8_9BACT</name>
<keyword evidence="6" id="KW-0482">Metalloprotease</keyword>
<dbReference type="PANTHER" id="PTHR15910:SF1">
    <property type="entry name" value="ARCHAEMETZINCIN-2"/>
    <property type="match status" value="1"/>
</dbReference>
<evidence type="ECO:0000256" key="3">
    <source>
        <dbReference type="ARBA" id="ARBA00022723"/>
    </source>
</evidence>
<keyword evidence="4" id="KW-0378">Hydrolase</keyword>
<comment type="cofactor">
    <cofactor evidence="1">
        <name>Zn(2+)</name>
        <dbReference type="ChEBI" id="CHEBI:29105"/>
    </cofactor>
</comment>
<evidence type="ECO:0000256" key="2">
    <source>
        <dbReference type="ARBA" id="ARBA00022670"/>
    </source>
</evidence>
<dbReference type="InterPro" id="IPR024079">
    <property type="entry name" value="MetalloPept_cat_dom_sf"/>
</dbReference>
<accession>A0A1W1XHN8</accession>
<keyword evidence="3" id="KW-0479">Metal-binding</keyword>
<dbReference type="GO" id="GO:0008270">
    <property type="term" value="F:zinc ion binding"/>
    <property type="evidence" value="ECO:0007669"/>
    <property type="project" value="InterPro"/>
</dbReference>
<evidence type="ECO:0000256" key="5">
    <source>
        <dbReference type="ARBA" id="ARBA00022833"/>
    </source>
</evidence>
<evidence type="ECO:0000256" key="1">
    <source>
        <dbReference type="ARBA" id="ARBA00001947"/>
    </source>
</evidence>
<evidence type="ECO:0000256" key="4">
    <source>
        <dbReference type="ARBA" id="ARBA00022801"/>
    </source>
</evidence>
<dbReference type="GO" id="GO:0006508">
    <property type="term" value="P:proteolysis"/>
    <property type="evidence" value="ECO:0007669"/>
    <property type="project" value="UniProtKB-KW"/>
</dbReference>
<evidence type="ECO:0000256" key="6">
    <source>
        <dbReference type="ARBA" id="ARBA00023049"/>
    </source>
</evidence>
<dbReference type="STRING" id="1121390.SAMN02746041_01739"/>
<evidence type="ECO:0000313" key="8">
    <source>
        <dbReference type="Proteomes" id="UP000192783"/>
    </source>
</evidence>
<sequence length="202" mass="21888">MTDGTHAHRRSPGARGAVGVVPLGNVGGVALRIVAANVQAVSGLATDVLEPRPLPPSAYLGDRRQYDASRIIAHMAGWSELNSHARIIGLVSVDLCVPILQFVFGEAQMGGRLALVSGARLRTNPDGSEVPLDRYYERLVKVALHELGHTLEIYHCDTPGCLMCFSPSVSHLDRSDIRLCSRCLFLFNRAVHALAHPKEKPL</sequence>
<keyword evidence="2" id="KW-0645">Protease</keyword>
<dbReference type="PIRSF" id="PIRSF005785">
    <property type="entry name" value="Zn-prot_arch"/>
    <property type="match status" value="1"/>
</dbReference>
<dbReference type="EMBL" id="FWXF01000008">
    <property type="protein sequence ID" value="SMC23505.1"/>
    <property type="molecule type" value="Genomic_DNA"/>
</dbReference>
<proteinExistence type="predicted"/>
<protein>
    <submittedName>
        <fullName evidence="7">Archaemetzincin</fullName>
    </submittedName>
</protein>
<dbReference type="Gene3D" id="3.40.390.10">
    <property type="entry name" value="Collagenase (Catalytic Domain)"/>
    <property type="match status" value="1"/>
</dbReference>
<keyword evidence="8" id="KW-1185">Reference proteome</keyword>